<dbReference type="InterPro" id="IPR016181">
    <property type="entry name" value="Acyl_CoA_acyltransferase"/>
</dbReference>
<dbReference type="Pfam" id="PF00583">
    <property type="entry name" value="Acetyltransf_1"/>
    <property type="match status" value="1"/>
</dbReference>
<evidence type="ECO:0000313" key="3">
    <source>
        <dbReference type="Proteomes" id="UP000198618"/>
    </source>
</evidence>
<dbReference type="CDD" id="cd04301">
    <property type="entry name" value="NAT_SF"/>
    <property type="match status" value="1"/>
</dbReference>
<proteinExistence type="predicted"/>
<dbReference type="GO" id="GO:0016747">
    <property type="term" value="F:acyltransferase activity, transferring groups other than amino-acyl groups"/>
    <property type="evidence" value="ECO:0007669"/>
    <property type="project" value="InterPro"/>
</dbReference>
<protein>
    <submittedName>
        <fullName evidence="2">Aminoglycoside 6'-N-acetyltransferase I</fullName>
    </submittedName>
</protein>
<accession>A0A1H9Y1R0</accession>
<reference evidence="2 3" key="1">
    <citation type="submission" date="2016-10" db="EMBL/GenBank/DDBJ databases">
        <authorList>
            <person name="de Groot N.N."/>
        </authorList>
    </citation>
    <scope>NUCLEOTIDE SEQUENCE [LARGE SCALE GENOMIC DNA]</scope>
    <source>
        <strain evidence="2 3">IBRC-M 10780</strain>
    </source>
</reference>
<evidence type="ECO:0000313" key="2">
    <source>
        <dbReference type="EMBL" id="SES62206.1"/>
    </source>
</evidence>
<keyword evidence="2" id="KW-0808">Transferase</keyword>
<dbReference type="RefSeq" id="WP_090865684.1">
    <property type="nucleotide sequence ID" value="NZ_FOHE01000001.1"/>
</dbReference>
<name>A0A1H9Y1R0_9BACI</name>
<dbReference type="OrthoDB" id="9775804at2"/>
<organism evidence="2 3">
    <name type="scientific">Oceanobacillus limi</name>
    <dbReference type="NCBI Taxonomy" id="930131"/>
    <lineage>
        <taxon>Bacteria</taxon>
        <taxon>Bacillati</taxon>
        <taxon>Bacillota</taxon>
        <taxon>Bacilli</taxon>
        <taxon>Bacillales</taxon>
        <taxon>Bacillaceae</taxon>
        <taxon>Oceanobacillus</taxon>
    </lineage>
</organism>
<sequence>MQTVYIQKEHVEGLKALFLDVFSNEPWFDKWEDDQQLDLYIRDLIDNQNSLSLILVDDEGSIVGGSLGYVFHWWEGKEYFIKELFISRNKQNQGLGKLFLEQIYDILATENIKHITLMTERDVPAYSFYQKNGFTELEDSVYFVRKVK</sequence>
<keyword evidence="3" id="KW-1185">Reference proteome</keyword>
<dbReference type="PROSITE" id="PS51186">
    <property type="entry name" value="GNAT"/>
    <property type="match status" value="1"/>
</dbReference>
<dbReference type="STRING" id="930131.SAMN05216389_10194"/>
<dbReference type="Proteomes" id="UP000198618">
    <property type="component" value="Unassembled WGS sequence"/>
</dbReference>
<dbReference type="Gene3D" id="3.40.630.30">
    <property type="match status" value="1"/>
</dbReference>
<dbReference type="EMBL" id="FOHE01000001">
    <property type="protein sequence ID" value="SES62206.1"/>
    <property type="molecule type" value="Genomic_DNA"/>
</dbReference>
<feature type="domain" description="N-acetyltransferase" evidence="1">
    <location>
        <begin position="1"/>
        <end position="148"/>
    </location>
</feature>
<dbReference type="SUPFAM" id="SSF55729">
    <property type="entry name" value="Acyl-CoA N-acyltransferases (Nat)"/>
    <property type="match status" value="1"/>
</dbReference>
<dbReference type="AlphaFoldDB" id="A0A1H9Y1R0"/>
<gene>
    <name evidence="2" type="ORF">SAMN05216389_10194</name>
</gene>
<dbReference type="InterPro" id="IPR000182">
    <property type="entry name" value="GNAT_dom"/>
</dbReference>
<evidence type="ECO:0000259" key="1">
    <source>
        <dbReference type="PROSITE" id="PS51186"/>
    </source>
</evidence>